<name>A0A2H4YGE4_9CAUD</name>
<organism evidence="1 2">
    <name type="scientific">Raoultella phage Ro1</name>
    <dbReference type="NCBI Taxonomy" id="2053702"/>
    <lineage>
        <taxon>Viruses</taxon>
        <taxon>Duplodnaviria</taxon>
        <taxon>Heunggongvirae</taxon>
        <taxon>Uroviricota</taxon>
        <taxon>Caudoviricetes</taxon>
        <taxon>Vequintavirinae</taxon>
        <taxon>Mydovirus</taxon>
        <taxon>Mydovirus Ro1</taxon>
    </lineage>
</organism>
<sequence length="57" mass="6777">MTEKKNLHPDTAYDRIIAAIRDIDPKLIDALDRKDALNDIYDVCHEVLWQDWMGEYE</sequence>
<protein>
    <submittedName>
        <fullName evidence="1">Uncharacterized protein</fullName>
    </submittedName>
</protein>
<evidence type="ECO:0000313" key="2">
    <source>
        <dbReference type="Proteomes" id="UP000241480"/>
    </source>
</evidence>
<dbReference type="Proteomes" id="UP000241480">
    <property type="component" value="Segment"/>
</dbReference>
<accession>A0A2H4YGE4</accession>
<reference evidence="1 2" key="1">
    <citation type="submission" date="2017-10" db="EMBL/GenBank/DDBJ databases">
        <title>Antibacterial composition for extension of chilled fish shelf life and decreasing of risk of food-borne infections, bacteriophage strains for its preparation.</title>
        <authorList>
            <person name="Zulkarneev E.R."/>
            <person name="Aleshkin A.V."/>
            <person name="Rubalsky O.V."/>
            <person name="Kiseleva I.A."/>
            <person name="Rubalskii E.O."/>
            <person name="Lebedev S.N."/>
        </authorList>
    </citation>
    <scope>NUCLEOTIDE SEQUENCE [LARGE SCALE GENOMIC DNA]</scope>
</reference>
<dbReference type="EMBL" id="MG250486">
    <property type="protein sequence ID" value="AUE23237.1"/>
    <property type="molecule type" value="Genomic_DNA"/>
</dbReference>
<keyword evidence="2" id="KW-1185">Reference proteome</keyword>
<gene>
    <name evidence="1" type="ORF">Ro1_00011</name>
</gene>
<proteinExistence type="predicted"/>
<evidence type="ECO:0000313" key="1">
    <source>
        <dbReference type="EMBL" id="AUE23237.1"/>
    </source>
</evidence>